<protein>
    <submittedName>
        <fullName evidence="1">Uncharacterized protein</fullName>
    </submittedName>
</protein>
<reference evidence="1 2" key="1">
    <citation type="journal article" date="2017" name="MBio">
        <title>Type VI secretion-mediated competition in the bee gut microbiome.</title>
        <authorList>
            <person name="Steele M.I."/>
            <person name="Kwong W.K."/>
            <person name="Powell J.E."/>
            <person name="Whiteley M."/>
            <person name="Moran N.A."/>
        </authorList>
    </citation>
    <scope>NUCLEOTIDE SEQUENCE [LARGE SCALE GENOMIC DNA]</scope>
    <source>
        <strain evidence="1 2">HK3</strain>
    </source>
</reference>
<dbReference type="CDD" id="cd20897">
    <property type="entry name" value="Smlt3025-like"/>
    <property type="match status" value="1"/>
</dbReference>
<organism evidence="1 2">
    <name type="scientific">Snodgrassella alvi</name>
    <dbReference type="NCBI Taxonomy" id="1196083"/>
    <lineage>
        <taxon>Bacteria</taxon>
        <taxon>Pseudomonadati</taxon>
        <taxon>Pseudomonadota</taxon>
        <taxon>Betaproteobacteria</taxon>
        <taxon>Neisseriales</taxon>
        <taxon>Neisseriaceae</taxon>
        <taxon>Snodgrassella</taxon>
    </lineage>
</organism>
<sequence>MLLWQVLLLAGCDYFVSEQQAHVPFYNRDSRGRADTIGKLGTQSISIPAGVIDGWARYIGDPGDFADPKIKAKYQRPPESYDLPIESFGFLYRITDGDIYTSFRQTEEDYRRDNETLIPYGKPFPWADVIIYGEYDAAAPLNFNFTVQNEFKLAKEITYFDYIQQEQPLYGLTVYRANNGINPETGEPWKSDANAKDILLKKDQAGNIKTYIDCQFTQHINICNHMFYSDKWHIRVLIGYNRVYLPQWQEMESNIINILDSWRVSPEGRLLGKQIGKA</sequence>
<dbReference type="AlphaFoldDB" id="A0A855FU71"/>
<dbReference type="EMBL" id="MEIU01000073">
    <property type="protein sequence ID" value="PIT58661.1"/>
    <property type="molecule type" value="Genomic_DNA"/>
</dbReference>
<dbReference type="Proteomes" id="UP000230463">
    <property type="component" value="Unassembled WGS sequence"/>
</dbReference>
<proteinExistence type="predicted"/>
<evidence type="ECO:0000313" key="2">
    <source>
        <dbReference type="Proteomes" id="UP000230463"/>
    </source>
</evidence>
<accession>A0A855FU71</accession>
<evidence type="ECO:0000313" key="1">
    <source>
        <dbReference type="EMBL" id="PIT58661.1"/>
    </source>
</evidence>
<dbReference type="InterPro" id="IPR049732">
    <property type="entry name" value="Smlt3025-like"/>
</dbReference>
<comment type="caution">
    <text evidence="1">The sequence shown here is derived from an EMBL/GenBank/DDBJ whole genome shotgun (WGS) entry which is preliminary data.</text>
</comment>
<name>A0A855FU71_9NEIS</name>
<gene>
    <name evidence="1" type="ORF">BHC57_11550</name>
</gene>